<dbReference type="GO" id="GO:0005737">
    <property type="term" value="C:cytoplasm"/>
    <property type="evidence" value="ECO:0007669"/>
    <property type="project" value="UniProtKB-ARBA"/>
</dbReference>
<comment type="subcellular location">
    <subcellularLocation>
        <location evidence="1">Membrane</location>
        <topology evidence="1">Multi-pass membrane protein</topology>
    </subcellularLocation>
</comment>
<evidence type="ECO:0000313" key="10">
    <source>
        <dbReference type="Proteomes" id="UP001642409"/>
    </source>
</evidence>
<evidence type="ECO:0000313" key="6">
    <source>
        <dbReference type="EMBL" id="CAI9915178.1"/>
    </source>
</evidence>
<name>A0AA86TJV7_9EUKA</name>
<dbReference type="Pfam" id="PF04178">
    <property type="entry name" value="Got1"/>
    <property type="match status" value="1"/>
</dbReference>
<dbReference type="AlphaFoldDB" id="A0AA86TJV7"/>
<protein>
    <submittedName>
        <fullName evidence="6">Vesicle transport protein</fullName>
    </submittedName>
    <submittedName>
        <fullName evidence="8">Vesicle_transport protein</fullName>
    </submittedName>
</protein>
<comment type="caution">
    <text evidence="6">The sequence shown here is derived from an EMBL/GenBank/DDBJ whole genome shotgun (WGS) entry which is preliminary data.</text>
</comment>
<dbReference type="GO" id="GO:0016192">
    <property type="term" value="P:vesicle-mediated transport"/>
    <property type="evidence" value="ECO:0007669"/>
    <property type="project" value="InterPro"/>
</dbReference>
<dbReference type="EMBL" id="CAXDID020000022">
    <property type="protein sequence ID" value="CAL5988080.1"/>
    <property type="molecule type" value="Genomic_DNA"/>
</dbReference>
<accession>A0AA86TJV7</accession>
<evidence type="ECO:0000256" key="2">
    <source>
        <dbReference type="ARBA" id="ARBA00022692"/>
    </source>
</evidence>
<dbReference type="Proteomes" id="UP001642409">
    <property type="component" value="Unassembled WGS sequence"/>
</dbReference>
<feature type="transmembrane region" description="Helical" evidence="5">
    <location>
        <begin position="91"/>
        <end position="108"/>
    </location>
</feature>
<evidence type="ECO:0000256" key="1">
    <source>
        <dbReference type="ARBA" id="ARBA00004141"/>
    </source>
</evidence>
<evidence type="ECO:0000256" key="3">
    <source>
        <dbReference type="ARBA" id="ARBA00022989"/>
    </source>
</evidence>
<dbReference type="EMBL" id="CAXDID020000491">
    <property type="protein sequence ID" value="CAL6097031.1"/>
    <property type="molecule type" value="Genomic_DNA"/>
</dbReference>
<gene>
    <name evidence="8" type="ORF">HINF_LOCUS10196</name>
    <name evidence="6" type="ORF">HINF_LOCUS2823</name>
    <name evidence="7" type="ORF">HINF_LOCUS64759</name>
    <name evidence="9" type="ORF">HINF_LOCUS68713</name>
</gene>
<keyword evidence="10" id="KW-1185">Reference proteome</keyword>
<dbReference type="GO" id="GO:0012505">
    <property type="term" value="C:endomembrane system"/>
    <property type="evidence" value="ECO:0007669"/>
    <property type="project" value="UniProtKB-ARBA"/>
</dbReference>
<keyword evidence="3 5" id="KW-1133">Transmembrane helix</keyword>
<feature type="transmembrane region" description="Helical" evidence="5">
    <location>
        <begin position="50"/>
        <end position="70"/>
    </location>
</feature>
<keyword evidence="4 5" id="KW-0472">Membrane</keyword>
<evidence type="ECO:0000256" key="5">
    <source>
        <dbReference type="SAM" id="Phobius"/>
    </source>
</evidence>
<dbReference type="EMBL" id="CATOUU010000066">
    <property type="protein sequence ID" value="CAI9915178.1"/>
    <property type="molecule type" value="Genomic_DNA"/>
</dbReference>
<dbReference type="InterPro" id="IPR007305">
    <property type="entry name" value="Vesicle_transpt_Got1/SFT2"/>
</dbReference>
<evidence type="ECO:0000313" key="8">
    <source>
        <dbReference type="EMBL" id="CAL5988080.1"/>
    </source>
</evidence>
<feature type="transmembrane region" description="Helical" evidence="5">
    <location>
        <begin position="21"/>
        <end position="44"/>
    </location>
</feature>
<feature type="transmembrane region" description="Helical" evidence="5">
    <location>
        <begin position="114"/>
        <end position="135"/>
    </location>
</feature>
<evidence type="ECO:0000313" key="7">
    <source>
        <dbReference type="EMBL" id="CAI9977114.1"/>
    </source>
</evidence>
<evidence type="ECO:0000256" key="4">
    <source>
        <dbReference type="ARBA" id="ARBA00023136"/>
    </source>
</evidence>
<dbReference type="GO" id="GO:0016020">
    <property type="term" value="C:membrane"/>
    <property type="evidence" value="ECO:0007669"/>
    <property type="project" value="UniProtKB-SubCell"/>
</dbReference>
<organism evidence="6">
    <name type="scientific">Hexamita inflata</name>
    <dbReference type="NCBI Taxonomy" id="28002"/>
    <lineage>
        <taxon>Eukaryota</taxon>
        <taxon>Metamonada</taxon>
        <taxon>Diplomonadida</taxon>
        <taxon>Hexamitidae</taxon>
        <taxon>Hexamitinae</taxon>
        <taxon>Hexamita</taxon>
    </lineage>
</organism>
<evidence type="ECO:0000313" key="9">
    <source>
        <dbReference type="EMBL" id="CAL6097031.1"/>
    </source>
</evidence>
<reference evidence="8 10" key="2">
    <citation type="submission" date="2024-07" db="EMBL/GenBank/DDBJ databases">
        <authorList>
            <person name="Akdeniz Z."/>
        </authorList>
    </citation>
    <scope>NUCLEOTIDE SEQUENCE [LARGE SCALE GENOMIC DNA]</scope>
</reference>
<reference evidence="6" key="1">
    <citation type="submission" date="2023-06" db="EMBL/GenBank/DDBJ databases">
        <authorList>
            <person name="Kurt Z."/>
        </authorList>
    </citation>
    <scope>NUCLEOTIDE SEQUENCE</scope>
</reference>
<proteinExistence type="predicted"/>
<dbReference type="EMBL" id="CATOUU010001177">
    <property type="protein sequence ID" value="CAI9977114.1"/>
    <property type="molecule type" value="Genomic_DNA"/>
</dbReference>
<sequence>MNSVELLDKMPDQSGCKCIPAWLRYLLFAITFILGFTLCSASLGKCSDKTSFYLMFVIGVFAAWFASLFIKSIKLQIKHMTKTTDNIICNITIPICLIVTCVLEAVSPHWYSVIAPYIICFAALIWYSLSLIPGFQQCMKGCFKKCMPCL</sequence>
<keyword evidence="2 5" id="KW-0812">Transmembrane</keyword>